<evidence type="ECO:0000256" key="6">
    <source>
        <dbReference type="ARBA" id="ARBA00022798"/>
    </source>
</evidence>
<dbReference type="Proteomes" id="UP000184536">
    <property type="component" value="Unassembled WGS sequence"/>
</dbReference>
<evidence type="ECO:0000256" key="3">
    <source>
        <dbReference type="ARBA" id="ARBA00012095"/>
    </source>
</evidence>
<dbReference type="GO" id="GO:0005829">
    <property type="term" value="C:cytosol"/>
    <property type="evidence" value="ECO:0007669"/>
    <property type="project" value="TreeGrafter"/>
</dbReference>
<dbReference type="SUPFAM" id="SSF101473">
    <property type="entry name" value="DhaL-like"/>
    <property type="match status" value="1"/>
</dbReference>
<comment type="function">
    <text evidence="8">ADP-binding subunit of the dihydroxyacetone kinase, which is responsible for the phosphoenolpyruvate (PEP)-dependent phosphorylation of dihydroxyacetone. DhaL-ADP is converted to DhaL-ATP via a phosphoryl group transfer from DhaM and transmits it to dihydroxyacetone binds to DhaK.</text>
</comment>
<sequence>MYENYVLDKAYFVKVIADLAAIVEEQRDYLTGLDSAIGDGDHGLNLSIGFREVTKNLGEWQKENLTILMKKIGMALLGKVGGSAGPLYGSLFMKMGEPAAGKDAVDFNEFYNMLKVGIEAVEMRGKAVVGEKTMVDALRPALDTLAGAIEEGVEPKTAFEKMLDSAKSGRDSTIPLIAKKGRAMRLGERAIGHVDPGAASSCIILEMFYKNMP</sequence>
<dbReference type="PROSITE" id="PS51480">
    <property type="entry name" value="DHAL"/>
    <property type="match status" value="1"/>
</dbReference>
<dbReference type="GO" id="GO:0047324">
    <property type="term" value="F:phosphoenolpyruvate-glycerone phosphotransferase activity"/>
    <property type="evidence" value="ECO:0007669"/>
    <property type="project" value="UniProtKB-EC"/>
</dbReference>
<dbReference type="GO" id="GO:0019563">
    <property type="term" value="P:glycerol catabolic process"/>
    <property type="evidence" value="ECO:0007669"/>
    <property type="project" value="TreeGrafter"/>
</dbReference>
<evidence type="ECO:0000313" key="10">
    <source>
        <dbReference type="EMBL" id="SHJ70367.1"/>
    </source>
</evidence>
<keyword evidence="4" id="KW-0808">Transferase</keyword>
<dbReference type="PANTHER" id="PTHR28629:SF4">
    <property type="entry name" value="TRIOKINASE_FMN CYCLASE"/>
    <property type="match status" value="1"/>
</dbReference>
<dbReference type="InterPro" id="IPR036117">
    <property type="entry name" value="DhaL_dom_sf"/>
</dbReference>
<feature type="domain" description="DhaL" evidence="9">
    <location>
        <begin position="10"/>
        <end position="210"/>
    </location>
</feature>
<evidence type="ECO:0000256" key="8">
    <source>
        <dbReference type="ARBA" id="ARBA00055771"/>
    </source>
</evidence>
<keyword evidence="5 10" id="KW-0418">Kinase</keyword>
<dbReference type="EC" id="2.7.1.121" evidence="3"/>
<dbReference type="PANTHER" id="PTHR28629">
    <property type="entry name" value="TRIOKINASE/FMN CYCLASE"/>
    <property type="match status" value="1"/>
</dbReference>
<dbReference type="SMART" id="SM01120">
    <property type="entry name" value="Dak2"/>
    <property type="match status" value="1"/>
</dbReference>
<dbReference type="RefSeq" id="WP_110941763.1">
    <property type="nucleotide sequence ID" value="NZ_FQZV01000036.1"/>
</dbReference>
<evidence type="ECO:0000256" key="1">
    <source>
        <dbReference type="ARBA" id="ARBA00001113"/>
    </source>
</evidence>
<name>A0A1M6LGR2_9FIRM</name>
<dbReference type="InterPro" id="IPR050861">
    <property type="entry name" value="Dihydroxyacetone_Kinase"/>
</dbReference>
<protein>
    <recommendedName>
        <fullName evidence="3">phosphoenolpyruvate--glycerone phosphotransferase</fullName>
        <ecNumber evidence="3">2.7.1.121</ecNumber>
    </recommendedName>
</protein>
<evidence type="ECO:0000256" key="4">
    <source>
        <dbReference type="ARBA" id="ARBA00022679"/>
    </source>
</evidence>
<evidence type="ECO:0000256" key="5">
    <source>
        <dbReference type="ARBA" id="ARBA00022777"/>
    </source>
</evidence>
<proteinExistence type="predicted"/>
<keyword evidence="11" id="KW-1185">Reference proteome</keyword>
<evidence type="ECO:0000256" key="7">
    <source>
        <dbReference type="ARBA" id="ARBA00046577"/>
    </source>
</evidence>
<dbReference type="InterPro" id="IPR004007">
    <property type="entry name" value="DhaL_dom"/>
</dbReference>
<dbReference type="GO" id="GO:0004371">
    <property type="term" value="F:glycerone kinase activity"/>
    <property type="evidence" value="ECO:0007669"/>
    <property type="project" value="InterPro"/>
</dbReference>
<evidence type="ECO:0000256" key="2">
    <source>
        <dbReference type="ARBA" id="ARBA00004745"/>
    </source>
</evidence>
<keyword evidence="6" id="KW-0319">Glycerol metabolism</keyword>
<dbReference type="STRING" id="1121919.SAMN02745975_02676"/>
<gene>
    <name evidence="10" type="ORF">SAMN02745975_02676</name>
</gene>
<comment type="subunit">
    <text evidence="7">Homodimer. The dihydroxyacetone kinase complex is composed of a homodimer of DhaM, a homodimer of DhaK and the subunit DhaL.</text>
</comment>
<accession>A0A1M6LGR2</accession>
<dbReference type="FunFam" id="1.25.40.340:FF:000002">
    <property type="entry name" value="Dihydroxyacetone kinase, L subunit"/>
    <property type="match status" value="1"/>
</dbReference>
<comment type="catalytic activity">
    <reaction evidence="1">
        <text>dihydroxyacetone + phosphoenolpyruvate = dihydroxyacetone phosphate + pyruvate</text>
        <dbReference type="Rhea" id="RHEA:18381"/>
        <dbReference type="ChEBI" id="CHEBI:15361"/>
        <dbReference type="ChEBI" id="CHEBI:16016"/>
        <dbReference type="ChEBI" id="CHEBI:57642"/>
        <dbReference type="ChEBI" id="CHEBI:58702"/>
        <dbReference type="EC" id="2.7.1.121"/>
    </reaction>
</comment>
<dbReference type="Gene3D" id="1.25.40.340">
    <property type="match status" value="1"/>
</dbReference>
<evidence type="ECO:0000259" key="9">
    <source>
        <dbReference type="PROSITE" id="PS51480"/>
    </source>
</evidence>
<comment type="pathway">
    <text evidence="2">Polyol metabolism; glycerol degradation.</text>
</comment>
<dbReference type="InterPro" id="IPR012737">
    <property type="entry name" value="DhaK_L_YcgS"/>
</dbReference>
<dbReference type="EMBL" id="FQZV01000036">
    <property type="protein sequence ID" value="SHJ70367.1"/>
    <property type="molecule type" value="Genomic_DNA"/>
</dbReference>
<reference evidence="11" key="1">
    <citation type="submission" date="2016-11" db="EMBL/GenBank/DDBJ databases">
        <authorList>
            <person name="Varghese N."/>
            <person name="Submissions S."/>
        </authorList>
    </citation>
    <scope>NUCLEOTIDE SEQUENCE [LARGE SCALE GENOMIC DNA]</scope>
    <source>
        <strain evidence="11">DSM 17957</strain>
    </source>
</reference>
<dbReference type="AlphaFoldDB" id="A0A1M6LGR2"/>
<evidence type="ECO:0000313" key="11">
    <source>
        <dbReference type="Proteomes" id="UP000184536"/>
    </source>
</evidence>
<organism evidence="10 11">
    <name type="scientific">Geosporobacter subterraneus DSM 17957</name>
    <dbReference type="NCBI Taxonomy" id="1121919"/>
    <lineage>
        <taxon>Bacteria</taxon>
        <taxon>Bacillati</taxon>
        <taxon>Bacillota</taxon>
        <taxon>Clostridia</taxon>
        <taxon>Peptostreptococcales</taxon>
        <taxon>Thermotaleaceae</taxon>
        <taxon>Geosporobacter</taxon>
    </lineage>
</organism>
<dbReference type="OrthoDB" id="9800291at2"/>
<dbReference type="Pfam" id="PF02734">
    <property type="entry name" value="Dak2"/>
    <property type="match status" value="1"/>
</dbReference>
<dbReference type="NCBIfam" id="TIGR02365">
    <property type="entry name" value="dha_L_ycgS"/>
    <property type="match status" value="1"/>
</dbReference>